<comment type="caution">
    <text evidence="1">The sequence shown here is derived from an EMBL/GenBank/DDBJ whole genome shotgun (WGS) entry which is preliminary data.</text>
</comment>
<sequence>MKFYTITSISNFIGNPKIKTFHADMFHGLAERDGKEYPHDTIVFANTDSPSPLLISRTVRHIPDICRPSSHLVVSQRYVKELEQLPHIRLMPVTFKRLVDVDYAKGDMSWDEKWGPVDPCELLRTLADVSEFHKRIGHYSEVQCYRWRDAVEKYPTAKEITIEERTPPLQQTSVIRLSSSMLEDFPIINFGASIVLSKCAFQILSKGIDRDFFIIREYPLV</sequence>
<name>A0A368KQM2_9BACT</name>
<gene>
    <name evidence="1" type="ORF">DTL42_17900</name>
</gene>
<proteinExistence type="predicted"/>
<dbReference type="EMBL" id="QPEX01000035">
    <property type="protein sequence ID" value="RCS44185.1"/>
    <property type="molecule type" value="Genomic_DNA"/>
</dbReference>
<evidence type="ECO:0000313" key="1">
    <source>
        <dbReference type="EMBL" id="RCS44185.1"/>
    </source>
</evidence>
<accession>A0A368KQM2</accession>
<dbReference type="AlphaFoldDB" id="A0A368KQM2"/>
<evidence type="ECO:0000313" key="2">
    <source>
        <dbReference type="Proteomes" id="UP000253562"/>
    </source>
</evidence>
<dbReference type="Proteomes" id="UP000253562">
    <property type="component" value="Unassembled WGS sequence"/>
</dbReference>
<organism evidence="1 2">
    <name type="scientific">Bremerella cremea</name>
    <dbReference type="NCBI Taxonomy" id="1031537"/>
    <lineage>
        <taxon>Bacteria</taxon>
        <taxon>Pseudomonadati</taxon>
        <taxon>Planctomycetota</taxon>
        <taxon>Planctomycetia</taxon>
        <taxon>Pirellulales</taxon>
        <taxon>Pirellulaceae</taxon>
        <taxon>Bremerella</taxon>
    </lineage>
</organism>
<protein>
    <submittedName>
        <fullName evidence="1">Uncharacterized protein</fullName>
    </submittedName>
</protein>
<reference evidence="1 2" key="1">
    <citation type="submission" date="2018-07" db="EMBL/GenBank/DDBJ databases">
        <title>Comparative genomes isolates from brazilian mangrove.</title>
        <authorList>
            <person name="De Araujo J.E."/>
            <person name="Taketani R.G."/>
            <person name="Silva M.C.P."/>
            <person name="Lourenco M.V."/>
            <person name="Oliveira V.M."/>
            <person name="Andreote F.D."/>
        </authorList>
    </citation>
    <scope>NUCLEOTIDE SEQUENCE [LARGE SCALE GENOMIC DNA]</scope>
    <source>
        <strain evidence="1 2">HEX PRIS-MGV</strain>
    </source>
</reference>
<dbReference type="RefSeq" id="WP_114370526.1">
    <property type="nucleotide sequence ID" value="NZ_QPEX01000035.1"/>
</dbReference>